<name>A0A0D8BJM8_9ACTN</name>
<organism evidence="3 4">
    <name type="scientific">Frankia torreyi</name>
    <dbReference type="NCBI Taxonomy" id="1856"/>
    <lineage>
        <taxon>Bacteria</taxon>
        <taxon>Bacillati</taxon>
        <taxon>Actinomycetota</taxon>
        <taxon>Actinomycetes</taxon>
        <taxon>Frankiales</taxon>
        <taxon>Frankiaceae</taxon>
        <taxon>Frankia</taxon>
    </lineage>
</organism>
<keyword evidence="2" id="KW-1133">Transmembrane helix</keyword>
<reference evidence="4" key="1">
    <citation type="submission" date="2015-02" db="EMBL/GenBank/DDBJ databases">
        <title>Draft Genome of Frankia sp. CpI1-S.</title>
        <authorList>
            <person name="Oshone R.T."/>
            <person name="Ngom M."/>
            <person name="Ghodhbane-Gtari F."/>
            <person name="Gtari M."/>
            <person name="Morris K."/>
            <person name="Thomas K."/>
            <person name="Sen A."/>
            <person name="Tisa L.S."/>
        </authorList>
    </citation>
    <scope>NUCLEOTIDE SEQUENCE [LARGE SCALE GENOMIC DNA]</scope>
    <source>
        <strain evidence="4">CpI1-S</strain>
    </source>
</reference>
<accession>A0A0D8BJM8</accession>
<protein>
    <submittedName>
        <fullName evidence="3">Uncharacterized protein</fullName>
    </submittedName>
</protein>
<proteinExistence type="predicted"/>
<comment type="caution">
    <text evidence="3">The sequence shown here is derived from an EMBL/GenBank/DDBJ whole genome shotgun (WGS) entry which is preliminary data.</text>
</comment>
<feature type="region of interest" description="Disordered" evidence="1">
    <location>
        <begin position="551"/>
        <end position="570"/>
    </location>
</feature>
<keyword evidence="4" id="KW-1185">Reference proteome</keyword>
<dbReference type="EMBL" id="JYFN01000007">
    <property type="protein sequence ID" value="KJE24265.1"/>
    <property type="molecule type" value="Genomic_DNA"/>
</dbReference>
<feature type="transmembrane region" description="Helical" evidence="2">
    <location>
        <begin position="86"/>
        <end position="106"/>
    </location>
</feature>
<keyword evidence="2" id="KW-0472">Membrane</keyword>
<sequence length="645" mass="65722" precursor="true">MAPRRLGSGEITARGNGIRGIHIRSVTVTVVASPPPAPSGGPDSGRRGGVRRGREGGACGAPVPPGPGWFRRAARLARTVAARCDAGVRLVGLLGVLVVALALFGLTLRGVVAHRLDATDDLVTRQGRALATAQELRAALSQADAAAAAELFAPVELLVDKGEPAAELRARYDGIKAGQPFEASVAEAARDVLDLRRLDPRLCATAPDPRLGPPVPAAAAPDPVAAAGEGDGSDDDDLTTAPDGLVDGSDQAGGMEPPWSAPGGADASGGVRPAGGAGGLGAGGAGGAGGTPGGSSGGVASVACPLDLLAQGIPVYNGMVERARANNRAGLSVGEANLRAASTMMRTEILPSTEVLVARYADAVDLAYQRATGSQGEWAIVITAGFALGSLVGVQLLLVRRTNRLINPGLVVATGAVLTAVVWTAVAFGTQQTRLDTARDAGYRQMTLLARSKTLALEARVDENLSLTALGNGVRFDEHFAWVTRGLGFDSAGDRLPPEPVTRRGSLVVALDSHQGADLPPGLEADLRSWLRVRDSVVKLLASSPDSVVAAAHGPGDAGSAGGDPRSSDTFGEAVTRTLGPDTAAFTRFLGKLDVAVDTARGRFEGDVRRAADALRALRLAGPALVLAAIVAAAAGMWPRLREFL</sequence>
<feature type="compositionally biased region" description="Low complexity" evidence="1">
    <location>
        <begin position="217"/>
        <end position="228"/>
    </location>
</feature>
<dbReference type="PATRIC" id="fig|1502723.3.peg.5573"/>
<feature type="region of interest" description="Disordered" evidence="1">
    <location>
        <begin position="204"/>
        <end position="276"/>
    </location>
</feature>
<evidence type="ECO:0000256" key="1">
    <source>
        <dbReference type="SAM" id="MobiDB-lite"/>
    </source>
</evidence>
<evidence type="ECO:0000256" key="2">
    <source>
        <dbReference type="SAM" id="Phobius"/>
    </source>
</evidence>
<gene>
    <name evidence="3" type="ORF">FF36_01340</name>
</gene>
<evidence type="ECO:0000313" key="4">
    <source>
        <dbReference type="Proteomes" id="UP000032545"/>
    </source>
</evidence>
<dbReference type="AlphaFoldDB" id="A0A0D8BJM8"/>
<feature type="transmembrane region" description="Helical" evidence="2">
    <location>
        <begin position="410"/>
        <end position="429"/>
    </location>
</feature>
<feature type="transmembrane region" description="Helical" evidence="2">
    <location>
        <begin position="378"/>
        <end position="398"/>
    </location>
</feature>
<reference evidence="3 4" key="2">
    <citation type="journal article" date="2016" name="Genome Announc.">
        <title>Permanent Draft Genome Sequences for Two Variants of Frankia sp. Strain CpI1, the First Frankia Strain Isolated from Root Nodules of Comptonia peregrina.</title>
        <authorList>
            <person name="Oshone R."/>
            <person name="Hurst S.G.IV."/>
            <person name="Abebe-Akele F."/>
            <person name="Simpson S."/>
            <person name="Morris K."/>
            <person name="Thomas W.K."/>
            <person name="Tisa L.S."/>
        </authorList>
    </citation>
    <scope>NUCLEOTIDE SEQUENCE [LARGE SCALE GENOMIC DNA]</scope>
    <source>
        <strain evidence="4">CpI1-S</strain>
    </source>
</reference>
<dbReference type="Proteomes" id="UP000032545">
    <property type="component" value="Unassembled WGS sequence"/>
</dbReference>
<feature type="region of interest" description="Disordered" evidence="1">
    <location>
        <begin position="31"/>
        <end position="64"/>
    </location>
</feature>
<evidence type="ECO:0000313" key="3">
    <source>
        <dbReference type="EMBL" id="KJE24265.1"/>
    </source>
</evidence>
<keyword evidence="2" id="KW-0812">Transmembrane</keyword>